<gene>
    <name evidence="1" type="ORF">DERYTH_LOCUS17855</name>
</gene>
<feature type="non-terminal residue" evidence="1">
    <location>
        <position position="1"/>
    </location>
</feature>
<name>A0A9N9J3Y5_9GLOM</name>
<dbReference type="EMBL" id="CAJVPY010017340">
    <property type="protein sequence ID" value="CAG8761487.1"/>
    <property type="molecule type" value="Genomic_DNA"/>
</dbReference>
<organism evidence="1 2">
    <name type="scientific">Dentiscutata erythropus</name>
    <dbReference type="NCBI Taxonomy" id="1348616"/>
    <lineage>
        <taxon>Eukaryota</taxon>
        <taxon>Fungi</taxon>
        <taxon>Fungi incertae sedis</taxon>
        <taxon>Mucoromycota</taxon>
        <taxon>Glomeromycotina</taxon>
        <taxon>Glomeromycetes</taxon>
        <taxon>Diversisporales</taxon>
        <taxon>Gigasporaceae</taxon>
        <taxon>Dentiscutata</taxon>
    </lineage>
</organism>
<reference evidence="1" key="1">
    <citation type="submission" date="2021-06" db="EMBL/GenBank/DDBJ databases">
        <authorList>
            <person name="Kallberg Y."/>
            <person name="Tangrot J."/>
            <person name="Rosling A."/>
        </authorList>
    </citation>
    <scope>NUCLEOTIDE SEQUENCE</scope>
    <source>
        <strain evidence="1">MA453B</strain>
    </source>
</reference>
<comment type="caution">
    <text evidence="1">The sequence shown here is derived from an EMBL/GenBank/DDBJ whole genome shotgun (WGS) entry which is preliminary data.</text>
</comment>
<sequence length="43" mass="5007">ESELKESRVYAFIHRICGAQESTYPNRDTNHPVLNSVQDIFLK</sequence>
<feature type="non-terminal residue" evidence="1">
    <location>
        <position position="43"/>
    </location>
</feature>
<evidence type="ECO:0000313" key="1">
    <source>
        <dbReference type="EMBL" id="CAG8761487.1"/>
    </source>
</evidence>
<evidence type="ECO:0000313" key="2">
    <source>
        <dbReference type="Proteomes" id="UP000789405"/>
    </source>
</evidence>
<protein>
    <submittedName>
        <fullName evidence="1">1235_t:CDS:1</fullName>
    </submittedName>
</protein>
<accession>A0A9N9J3Y5</accession>
<keyword evidence="2" id="KW-1185">Reference proteome</keyword>
<proteinExistence type="predicted"/>
<dbReference type="AlphaFoldDB" id="A0A9N9J3Y5"/>
<dbReference type="Proteomes" id="UP000789405">
    <property type="component" value="Unassembled WGS sequence"/>
</dbReference>